<dbReference type="InterPro" id="IPR013325">
    <property type="entry name" value="RNA_pol_sigma_r2"/>
</dbReference>
<dbReference type="GO" id="GO:0006352">
    <property type="term" value="P:DNA-templated transcription initiation"/>
    <property type="evidence" value="ECO:0007669"/>
    <property type="project" value="InterPro"/>
</dbReference>
<dbReference type="InterPro" id="IPR007627">
    <property type="entry name" value="RNA_pol_sigma70_r2"/>
</dbReference>
<evidence type="ECO:0000313" key="7">
    <source>
        <dbReference type="EMBL" id="SNS94179.1"/>
    </source>
</evidence>
<dbReference type="SUPFAM" id="SSF88946">
    <property type="entry name" value="Sigma2 domain of RNA polymerase sigma factors"/>
    <property type="match status" value="1"/>
</dbReference>
<dbReference type="Gene3D" id="1.10.10.10">
    <property type="entry name" value="Winged helix-like DNA-binding domain superfamily/Winged helix DNA-binding domain"/>
    <property type="match status" value="1"/>
</dbReference>
<dbReference type="InterPro" id="IPR036388">
    <property type="entry name" value="WH-like_DNA-bd_sf"/>
</dbReference>
<organism evidence="7 8">
    <name type="scientific">Actinoplanes regularis</name>
    <dbReference type="NCBI Taxonomy" id="52697"/>
    <lineage>
        <taxon>Bacteria</taxon>
        <taxon>Bacillati</taxon>
        <taxon>Actinomycetota</taxon>
        <taxon>Actinomycetes</taxon>
        <taxon>Micromonosporales</taxon>
        <taxon>Micromonosporaceae</taxon>
        <taxon>Actinoplanes</taxon>
    </lineage>
</organism>
<sequence length="196" mass="21815">MSQQTDRHLWSDATAGAGDAFGALFDRHVQAVYRHCFWLTSSWADAEDATQSTFLLAWRKRGQARLVDDSILPWLLSVAGNVVRDQQRSLRRWRSAVLRLPPEPDGTDFAGEAAGRVDSQRRMREVLTAVHRLPRAERAALALCVWSGVSYADAAVVLGTSEVAVRARVSRARRRLARLLDPRNDATPAIDPSKEA</sequence>
<keyword evidence="2" id="KW-0805">Transcription regulation</keyword>
<evidence type="ECO:0000256" key="1">
    <source>
        <dbReference type="ARBA" id="ARBA00010641"/>
    </source>
</evidence>
<dbReference type="AlphaFoldDB" id="A0A239IKV9"/>
<accession>A0A239IKV9</accession>
<dbReference type="PANTHER" id="PTHR43133:SF25">
    <property type="entry name" value="RNA POLYMERASE SIGMA FACTOR RFAY-RELATED"/>
    <property type="match status" value="1"/>
</dbReference>
<dbReference type="InterPro" id="IPR013249">
    <property type="entry name" value="RNA_pol_sigma70_r4_t2"/>
</dbReference>
<feature type="domain" description="RNA polymerase sigma-70 region 2" evidence="5">
    <location>
        <begin position="24"/>
        <end position="92"/>
    </location>
</feature>
<evidence type="ECO:0000259" key="6">
    <source>
        <dbReference type="Pfam" id="PF08281"/>
    </source>
</evidence>
<comment type="similarity">
    <text evidence="1">Belongs to the sigma-70 factor family. ECF subfamily.</text>
</comment>
<keyword evidence="4" id="KW-0804">Transcription</keyword>
<feature type="domain" description="RNA polymerase sigma factor 70 region 4 type 2" evidence="6">
    <location>
        <begin position="124"/>
        <end position="176"/>
    </location>
</feature>
<dbReference type="NCBIfam" id="TIGR02937">
    <property type="entry name" value="sigma70-ECF"/>
    <property type="match status" value="1"/>
</dbReference>
<evidence type="ECO:0000256" key="3">
    <source>
        <dbReference type="ARBA" id="ARBA00023082"/>
    </source>
</evidence>
<evidence type="ECO:0000259" key="5">
    <source>
        <dbReference type="Pfam" id="PF04542"/>
    </source>
</evidence>
<dbReference type="OrthoDB" id="5518337at2"/>
<dbReference type="PANTHER" id="PTHR43133">
    <property type="entry name" value="RNA POLYMERASE ECF-TYPE SIGMA FACTO"/>
    <property type="match status" value="1"/>
</dbReference>
<dbReference type="EMBL" id="FZNR01000030">
    <property type="protein sequence ID" value="SNS94179.1"/>
    <property type="molecule type" value="Genomic_DNA"/>
</dbReference>
<dbReference type="InterPro" id="IPR014284">
    <property type="entry name" value="RNA_pol_sigma-70_dom"/>
</dbReference>
<gene>
    <name evidence="7" type="ORF">SAMN06264365_1302</name>
</gene>
<dbReference type="InterPro" id="IPR039425">
    <property type="entry name" value="RNA_pol_sigma-70-like"/>
</dbReference>
<dbReference type="GO" id="GO:0016987">
    <property type="term" value="F:sigma factor activity"/>
    <property type="evidence" value="ECO:0007669"/>
    <property type="project" value="UniProtKB-KW"/>
</dbReference>
<proteinExistence type="inferred from homology"/>
<evidence type="ECO:0000256" key="2">
    <source>
        <dbReference type="ARBA" id="ARBA00023015"/>
    </source>
</evidence>
<keyword evidence="3" id="KW-0731">Sigma factor</keyword>
<dbReference type="SUPFAM" id="SSF88659">
    <property type="entry name" value="Sigma3 and sigma4 domains of RNA polymerase sigma factors"/>
    <property type="match status" value="1"/>
</dbReference>
<dbReference type="Pfam" id="PF04542">
    <property type="entry name" value="Sigma70_r2"/>
    <property type="match status" value="1"/>
</dbReference>
<dbReference type="Pfam" id="PF08281">
    <property type="entry name" value="Sigma70_r4_2"/>
    <property type="match status" value="1"/>
</dbReference>
<keyword evidence="8" id="KW-1185">Reference proteome</keyword>
<dbReference type="Gene3D" id="1.10.1740.10">
    <property type="match status" value="1"/>
</dbReference>
<evidence type="ECO:0000313" key="8">
    <source>
        <dbReference type="Proteomes" id="UP000198415"/>
    </source>
</evidence>
<protein>
    <submittedName>
        <fullName evidence="7">RNA polymerase, sigma subunit, ECF family</fullName>
    </submittedName>
</protein>
<dbReference type="RefSeq" id="WP_089298677.1">
    <property type="nucleotide sequence ID" value="NZ_BOMU01000108.1"/>
</dbReference>
<dbReference type="InterPro" id="IPR013324">
    <property type="entry name" value="RNA_pol_sigma_r3/r4-like"/>
</dbReference>
<evidence type="ECO:0000256" key="4">
    <source>
        <dbReference type="ARBA" id="ARBA00023163"/>
    </source>
</evidence>
<dbReference type="Proteomes" id="UP000198415">
    <property type="component" value="Unassembled WGS sequence"/>
</dbReference>
<reference evidence="7 8" key="1">
    <citation type="submission" date="2017-06" db="EMBL/GenBank/DDBJ databases">
        <authorList>
            <person name="Kim H.J."/>
            <person name="Triplett B.A."/>
        </authorList>
    </citation>
    <scope>NUCLEOTIDE SEQUENCE [LARGE SCALE GENOMIC DNA]</scope>
    <source>
        <strain evidence="7 8">DSM 43151</strain>
    </source>
</reference>
<name>A0A239IKV9_9ACTN</name>
<dbReference type="GO" id="GO:0003677">
    <property type="term" value="F:DNA binding"/>
    <property type="evidence" value="ECO:0007669"/>
    <property type="project" value="InterPro"/>
</dbReference>